<accession>V6LTW8</accession>
<sequence length="173" mass="20687">MNYAKNSQMYFYGNVQQRRIVQFLCKQYSLKCDLSPPRNPKPFLTDLDKQIYNMTQILQHLALKVEFKGEIDLEMIQKVDQISVKYCKDEDILADISSLQQYINFDKKVNVWELYLVCILTRYFEENYTKEKALTELPICVQLCDKVFTEMDQAQDCWGKILWKVERKKRVKA</sequence>
<evidence type="ECO:0000313" key="1">
    <source>
        <dbReference type="EMBL" id="EST44219.1"/>
    </source>
</evidence>
<dbReference type="AlphaFoldDB" id="V6LTW8"/>
<reference evidence="1 2" key="1">
    <citation type="journal article" date="2014" name="PLoS Genet.">
        <title>The Genome of Spironucleus salmonicida Highlights a Fish Pathogen Adapted to Fluctuating Environments.</title>
        <authorList>
            <person name="Xu F."/>
            <person name="Jerlstrom-Hultqvist J."/>
            <person name="Einarsson E."/>
            <person name="Astvaldsson A."/>
            <person name="Svard S.G."/>
            <person name="Andersson J.O."/>
        </authorList>
    </citation>
    <scope>NUCLEOTIDE SEQUENCE</scope>
    <source>
        <strain evidence="2">ATCC 50377</strain>
    </source>
</reference>
<evidence type="ECO:0000313" key="3">
    <source>
        <dbReference type="Proteomes" id="UP000018208"/>
    </source>
</evidence>
<protein>
    <submittedName>
        <fullName evidence="1">Uncharacterized protein</fullName>
    </submittedName>
</protein>
<keyword evidence="3" id="KW-1185">Reference proteome</keyword>
<dbReference type="EMBL" id="KI546123">
    <property type="protein sequence ID" value="EST44219.1"/>
    <property type="molecule type" value="Genomic_DNA"/>
</dbReference>
<gene>
    <name evidence="1" type="ORF">SS50377_15942</name>
    <name evidence="2" type="ORF">SS50377_21369</name>
</gene>
<reference evidence="2" key="2">
    <citation type="submission" date="2020-12" db="EMBL/GenBank/DDBJ databases">
        <title>New Spironucleus salmonicida genome in near-complete chromosomes.</title>
        <authorList>
            <person name="Xu F."/>
            <person name="Kurt Z."/>
            <person name="Jimenez-Gonzalez A."/>
            <person name="Astvaldsson A."/>
            <person name="Andersson J.O."/>
            <person name="Svard S.G."/>
        </authorList>
    </citation>
    <scope>NUCLEOTIDE SEQUENCE</scope>
    <source>
        <strain evidence="2">ATCC 50377</strain>
    </source>
</reference>
<dbReference type="Proteomes" id="UP000018208">
    <property type="component" value="Unassembled WGS sequence"/>
</dbReference>
<proteinExistence type="predicted"/>
<evidence type="ECO:0000313" key="2">
    <source>
        <dbReference type="EMBL" id="KAH0575841.1"/>
    </source>
</evidence>
<organism evidence="1">
    <name type="scientific">Spironucleus salmonicida</name>
    <dbReference type="NCBI Taxonomy" id="348837"/>
    <lineage>
        <taxon>Eukaryota</taxon>
        <taxon>Metamonada</taxon>
        <taxon>Diplomonadida</taxon>
        <taxon>Hexamitidae</taxon>
        <taxon>Hexamitinae</taxon>
        <taxon>Spironucleus</taxon>
    </lineage>
</organism>
<name>V6LTW8_9EUKA</name>
<dbReference type="VEuPathDB" id="GiardiaDB:SS50377_21369"/>
<dbReference type="EMBL" id="AUWU02000002">
    <property type="protein sequence ID" value="KAH0575841.1"/>
    <property type="molecule type" value="Genomic_DNA"/>
</dbReference>